<dbReference type="InterPro" id="IPR008203">
    <property type="entry name" value="AF2212-like"/>
</dbReference>
<evidence type="ECO:0000313" key="4">
    <source>
        <dbReference type="EMBL" id="BES81077.1"/>
    </source>
</evidence>
<dbReference type="EMBL" id="AP028907">
    <property type="protein sequence ID" value="BES81077.1"/>
    <property type="molecule type" value="Genomic_DNA"/>
</dbReference>
<dbReference type="InterPro" id="IPR024069">
    <property type="entry name" value="AF2212-like_dom_sf"/>
</dbReference>
<evidence type="ECO:0000313" key="5">
    <source>
        <dbReference type="Proteomes" id="UP001341135"/>
    </source>
</evidence>
<evidence type="ECO:0000256" key="3">
    <source>
        <dbReference type="RuleBase" id="RU368051"/>
    </source>
</evidence>
<organism evidence="4 5">
    <name type="scientific">Pyrodictium abyssi</name>
    <dbReference type="NCBI Taxonomy" id="54256"/>
    <lineage>
        <taxon>Archaea</taxon>
        <taxon>Thermoproteota</taxon>
        <taxon>Thermoprotei</taxon>
        <taxon>Desulfurococcales</taxon>
        <taxon>Pyrodictiaceae</taxon>
        <taxon>Pyrodictium</taxon>
    </lineage>
</organism>
<dbReference type="SUPFAM" id="SSF141694">
    <property type="entry name" value="AF2212/PG0164-like"/>
    <property type="match status" value="1"/>
</dbReference>
<comment type="function">
    <text evidence="3">Antitoxin component of a type II toxin-antitoxin (TA) system.</text>
</comment>
<protein>
    <recommendedName>
        <fullName evidence="3">Antitoxin</fullName>
    </recommendedName>
</protein>
<evidence type="ECO:0000256" key="2">
    <source>
        <dbReference type="ARBA" id="ARBA00022649"/>
    </source>
</evidence>
<comment type="similarity">
    <text evidence="1 3">Belongs to the UPF0165 family.</text>
</comment>
<dbReference type="Pfam" id="PF01954">
    <property type="entry name" value="AF2212-like"/>
    <property type="match status" value="1"/>
</dbReference>
<dbReference type="Proteomes" id="UP001341135">
    <property type="component" value="Chromosome"/>
</dbReference>
<proteinExistence type="inferred from homology"/>
<evidence type="ECO:0000256" key="1">
    <source>
        <dbReference type="ARBA" id="ARBA00006615"/>
    </source>
</evidence>
<gene>
    <name evidence="4" type="ORF">PABY_06440</name>
</gene>
<name>A0ABN6ZLG3_9CREN</name>
<reference evidence="4 5" key="1">
    <citation type="submission" date="2023-09" db="EMBL/GenBank/DDBJ databases">
        <title>Pyrofollis japonicus gen. nov. sp. nov., a novel member of the family Pyrodictiaceae isolated from the Iheya North hydrothermal field.</title>
        <authorList>
            <person name="Miyazaki U."/>
            <person name="Sanari M."/>
            <person name="Tame A."/>
            <person name="Kitajima M."/>
            <person name="Okamoto A."/>
            <person name="Sawayama S."/>
            <person name="Miyazaki J."/>
            <person name="Takai K."/>
            <person name="Nakagawa S."/>
        </authorList>
    </citation>
    <scope>NUCLEOTIDE SEQUENCE [LARGE SCALE GENOMIC DNA]</scope>
    <source>
        <strain evidence="4 5">AV2</strain>
    </source>
</reference>
<accession>A0ABN6ZLG3</accession>
<dbReference type="Gene3D" id="4.10.1150.10">
    <property type="entry name" value="AF2212/PG0164-like"/>
    <property type="match status" value="1"/>
</dbReference>
<keyword evidence="5" id="KW-1185">Reference proteome</keyword>
<keyword evidence="2 3" id="KW-1277">Toxin-antitoxin system</keyword>
<sequence length="90" mass="10364">MMAWNTQPAEKLIASTHIVSRQGLELSRVIRVRYEDGVLKPLSSVDLEEGKEYKVIVEEDIDELIKRYRGVLGESSVEEFRELEEEAQAQ</sequence>